<dbReference type="RefSeq" id="YP_009608014.1">
    <property type="nucleotide sequence ID" value="NC_041987.1"/>
</dbReference>
<dbReference type="Proteomes" id="UP000008417">
    <property type="component" value="Segment"/>
</dbReference>
<dbReference type="EMBL" id="JF937106">
    <property type="protein sequence ID" value="AEK10149.1"/>
    <property type="molecule type" value="Genomic_DNA"/>
</dbReference>
<accession>G1D5U9</accession>
<evidence type="ECO:0000313" key="1">
    <source>
        <dbReference type="EMBL" id="AEK10149.1"/>
    </source>
</evidence>
<sequence length="121" mass="13373">MNLEKAHQAAHVCFPEAYRAATQRIPVFVELRKHGSGKPVKWAPPQLTRVTLAEASHSLTITGSRVGWVIGSNLNRVDLDIVYTFEPGGEPWFTFNLGKGRGRRGAHLDVLPHFGGVRFDG</sequence>
<name>G1D5U9_9CAUD</name>
<proteinExistence type="predicted"/>
<reference evidence="1 2" key="1">
    <citation type="journal article" date="2011" name="PLoS ONE">
        <title>Cluster K Mycobacteriophages: Insights into the Evolutionary Origins of Mycobacteriophage TM4.</title>
        <authorList>
            <person name="Pope W.H."/>
            <person name="Ferreira C.M."/>
            <person name="Jacobs-Sera D."/>
            <person name="Benjamin R.C."/>
            <person name="Davis A.J."/>
            <person name="Dejong R.J."/>
            <person name="Elgin S.C."/>
            <person name="Guilfoile F.R."/>
            <person name="Forsyth M.H."/>
            <person name="Harris A.D."/>
            <person name="Harvey S.E."/>
            <person name="Hughes L.E."/>
            <person name="Hynes P.M."/>
            <person name="Jackson A.S."/>
            <person name="Jalal M.D."/>
            <person name="Macmurray E.A."/>
            <person name="Manley C.M."/>
            <person name="McDonough M.J."/>
            <person name="Mosier J.L."/>
            <person name="Osterbann L.J."/>
            <person name="Rabinowitz H.S."/>
            <person name="Rhyan C.N."/>
            <person name="Russell D.A."/>
            <person name="Saha M.S."/>
            <person name="Shaffer C.D."/>
            <person name="Simon S.E."/>
            <person name="Sims E.F."/>
            <person name="Tovar I.G."/>
            <person name="Weisser E.G."/>
            <person name="Wertz J.T."/>
            <person name="Weston-Hafer K.A."/>
            <person name="Williamson K.E."/>
            <person name="Zhang B."/>
            <person name="Cresawn S.G."/>
            <person name="Jain P."/>
            <person name="Piuri M."/>
            <person name="Jacobs W.R.Jr."/>
            <person name="Hendrix R.W."/>
            <person name="Hatfull G.F."/>
        </authorList>
    </citation>
    <scope>NUCLEOTIDE SEQUENCE [LARGE SCALE GENOMIC DNA]</scope>
    <source>
        <strain evidence="1">SirDuracell</strain>
    </source>
</reference>
<evidence type="ECO:0000313" key="2">
    <source>
        <dbReference type="Proteomes" id="UP000008417"/>
    </source>
</evidence>
<dbReference type="GeneID" id="40084031"/>
<protein>
    <submittedName>
        <fullName evidence="1">Uncharacterized protein</fullName>
    </submittedName>
</protein>
<keyword evidence="2" id="KW-1185">Reference proteome</keyword>
<dbReference type="KEGG" id="vg:40084031"/>
<gene>
    <name evidence="1" type="primary">84</name>
    <name evidence="1" type="ORF">PBI_SIRDURACELL_84</name>
</gene>
<organism evidence="1 2">
    <name type="scientific">Mycobacterium phage SirDuracell</name>
    <dbReference type="NCBI Taxonomy" id="1034116"/>
    <lineage>
        <taxon>Viruses</taxon>
        <taxon>Duplodnaviria</taxon>
        <taxon>Heunggongvirae</taxon>
        <taxon>Uroviricota</taxon>
        <taxon>Caudoviricetes</taxon>
        <taxon>Kostyavirus</taxon>
        <taxon>Kostyavirus sirduracell</taxon>
    </lineage>
</organism>